<evidence type="ECO:0000256" key="1">
    <source>
        <dbReference type="ARBA" id="ARBA00023015"/>
    </source>
</evidence>
<sequence>MVEMNDEQFNALLESVRQADEIIQGKAKAGRVIEFAEPEVKVIRAKTGLTQERFANVLGVSKRTLENWEQGRRHPTGPARALLKILDADPRHTLEALNR</sequence>
<dbReference type="InterPro" id="IPR052359">
    <property type="entry name" value="HTH-type_reg/antitoxin"/>
</dbReference>
<evidence type="ECO:0000256" key="2">
    <source>
        <dbReference type="ARBA" id="ARBA00023125"/>
    </source>
</evidence>
<accession>A0ABQ1RMQ8</accession>
<comment type="caution">
    <text evidence="5">The sequence shown here is derived from an EMBL/GenBank/DDBJ whole genome shotgun (WGS) entry which is preliminary data.</text>
</comment>
<proteinExistence type="predicted"/>
<dbReference type="InterPro" id="IPR001387">
    <property type="entry name" value="Cro/C1-type_HTH"/>
</dbReference>
<dbReference type="PANTHER" id="PTHR36511:SF4">
    <property type="entry name" value="ANTITOXIN MQSA"/>
    <property type="match status" value="1"/>
</dbReference>
<dbReference type="Proteomes" id="UP000614272">
    <property type="component" value="Unassembled WGS sequence"/>
</dbReference>
<feature type="domain" description="HTH cro/C1-type" evidence="4">
    <location>
        <begin position="40"/>
        <end position="94"/>
    </location>
</feature>
<protein>
    <submittedName>
        <fullName evidence="5">Transcriptional regulator</fullName>
    </submittedName>
</protein>
<gene>
    <name evidence="5" type="ORF">GCM10011357_33250</name>
</gene>
<keyword evidence="1" id="KW-0805">Transcription regulation</keyword>
<dbReference type="Pfam" id="PF13560">
    <property type="entry name" value="HTH_31"/>
    <property type="match status" value="1"/>
</dbReference>
<dbReference type="InterPro" id="IPR010982">
    <property type="entry name" value="Lambda_DNA-bd_dom_sf"/>
</dbReference>
<dbReference type="CDD" id="cd00093">
    <property type="entry name" value="HTH_XRE"/>
    <property type="match status" value="1"/>
</dbReference>
<keyword evidence="3" id="KW-0804">Transcription</keyword>
<keyword evidence="2" id="KW-0238">DNA-binding</keyword>
<reference evidence="6" key="1">
    <citation type="journal article" date="2019" name="Int. J. Syst. Evol. Microbiol.">
        <title>The Global Catalogue of Microorganisms (GCM) 10K type strain sequencing project: providing services to taxonomists for standard genome sequencing and annotation.</title>
        <authorList>
            <consortium name="The Broad Institute Genomics Platform"/>
            <consortium name="The Broad Institute Genome Sequencing Center for Infectious Disease"/>
            <person name="Wu L."/>
            <person name="Ma J."/>
        </authorList>
    </citation>
    <scope>NUCLEOTIDE SEQUENCE [LARGE SCALE GENOMIC DNA]</scope>
    <source>
        <strain evidence="6">CGMCC 1.12923</strain>
    </source>
</reference>
<dbReference type="PROSITE" id="PS50943">
    <property type="entry name" value="HTH_CROC1"/>
    <property type="match status" value="1"/>
</dbReference>
<dbReference type="EMBL" id="BMGJ01000017">
    <property type="protein sequence ID" value="GGD75561.1"/>
    <property type="molecule type" value="Genomic_DNA"/>
</dbReference>
<keyword evidence="6" id="KW-1185">Reference proteome</keyword>
<dbReference type="Gene3D" id="1.10.260.40">
    <property type="entry name" value="lambda repressor-like DNA-binding domains"/>
    <property type="match status" value="1"/>
</dbReference>
<evidence type="ECO:0000259" key="4">
    <source>
        <dbReference type="PROSITE" id="PS50943"/>
    </source>
</evidence>
<dbReference type="SMART" id="SM00530">
    <property type="entry name" value="HTH_XRE"/>
    <property type="match status" value="1"/>
</dbReference>
<evidence type="ECO:0000313" key="5">
    <source>
        <dbReference type="EMBL" id="GGD75561.1"/>
    </source>
</evidence>
<dbReference type="PANTHER" id="PTHR36511">
    <property type="entry name" value="MERR FAMILY BACTERIAL REGULATORY PROTEIN"/>
    <property type="match status" value="1"/>
</dbReference>
<organism evidence="5 6">
    <name type="scientific">Lacimicrobium alkaliphilum</name>
    <dbReference type="NCBI Taxonomy" id="1526571"/>
    <lineage>
        <taxon>Bacteria</taxon>
        <taxon>Pseudomonadati</taxon>
        <taxon>Pseudomonadota</taxon>
        <taxon>Gammaproteobacteria</taxon>
        <taxon>Alteromonadales</taxon>
        <taxon>Alteromonadaceae</taxon>
        <taxon>Lacimicrobium</taxon>
    </lineage>
</organism>
<name>A0ABQ1RMQ8_9ALTE</name>
<evidence type="ECO:0000313" key="6">
    <source>
        <dbReference type="Proteomes" id="UP000614272"/>
    </source>
</evidence>
<evidence type="ECO:0000256" key="3">
    <source>
        <dbReference type="ARBA" id="ARBA00023163"/>
    </source>
</evidence>
<dbReference type="SUPFAM" id="SSF47413">
    <property type="entry name" value="lambda repressor-like DNA-binding domains"/>
    <property type="match status" value="1"/>
</dbReference>